<dbReference type="AlphaFoldDB" id="A0A087U8D7"/>
<protein>
    <submittedName>
        <fullName evidence="1">Uncharacterized protein</fullName>
    </submittedName>
</protein>
<name>A0A087U8D7_STEMI</name>
<reference evidence="1 2" key="1">
    <citation type="submission" date="2013-11" db="EMBL/GenBank/DDBJ databases">
        <title>Genome sequencing of Stegodyphus mimosarum.</title>
        <authorList>
            <person name="Bechsgaard J."/>
        </authorList>
    </citation>
    <scope>NUCLEOTIDE SEQUENCE [LARGE SCALE GENOMIC DNA]</scope>
</reference>
<dbReference type="Proteomes" id="UP000054359">
    <property type="component" value="Unassembled WGS sequence"/>
</dbReference>
<organism evidence="1 2">
    <name type="scientific">Stegodyphus mimosarum</name>
    <name type="common">African social velvet spider</name>
    <dbReference type="NCBI Taxonomy" id="407821"/>
    <lineage>
        <taxon>Eukaryota</taxon>
        <taxon>Metazoa</taxon>
        <taxon>Ecdysozoa</taxon>
        <taxon>Arthropoda</taxon>
        <taxon>Chelicerata</taxon>
        <taxon>Arachnida</taxon>
        <taxon>Araneae</taxon>
        <taxon>Araneomorphae</taxon>
        <taxon>Entelegynae</taxon>
        <taxon>Eresoidea</taxon>
        <taxon>Eresidae</taxon>
        <taxon>Stegodyphus</taxon>
    </lineage>
</organism>
<proteinExistence type="predicted"/>
<gene>
    <name evidence="1" type="ORF">X975_05932</name>
</gene>
<evidence type="ECO:0000313" key="1">
    <source>
        <dbReference type="EMBL" id="KFM73626.1"/>
    </source>
</evidence>
<evidence type="ECO:0000313" key="2">
    <source>
        <dbReference type="Proteomes" id="UP000054359"/>
    </source>
</evidence>
<dbReference type="EMBL" id="KK118697">
    <property type="protein sequence ID" value="KFM73626.1"/>
    <property type="molecule type" value="Genomic_DNA"/>
</dbReference>
<sequence>MYPLCYSAESAEFFTFLYEVKRKYCIREKFRVSYFNKNIYFYRYLMQFNDVFERHPCVRALFSQKNYKTDLKCILKRFFRGVCACVRTYVCMYVSRITQKQEASER</sequence>
<feature type="non-terminal residue" evidence="1">
    <location>
        <position position="106"/>
    </location>
</feature>
<accession>A0A087U8D7</accession>
<keyword evidence="2" id="KW-1185">Reference proteome</keyword>